<protein>
    <recommendedName>
        <fullName evidence="3">tRNA threonylcarbamoyladenosine biosynthesis protein TsaB</fullName>
    </recommendedName>
    <alternativeName>
        <fullName evidence="6">t(6)A37 threonylcarbamoyladenosine biosynthesis protein TsaB</fullName>
    </alternativeName>
</protein>
<dbReference type="CDD" id="cd24032">
    <property type="entry name" value="ASKHA_NBD_TsaB"/>
    <property type="match status" value="1"/>
</dbReference>
<evidence type="ECO:0000259" key="7">
    <source>
        <dbReference type="Pfam" id="PF00814"/>
    </source>
</evidence>
<keyword evidence="9" id="KW-1185">Reference proteome</keyword>
<name>W6M0B1_9GAMM</name>
<dbReference type="NCBIfam" id="TIGR03725">
    <property type="entry name" value="T6A_YeaZ"/>
    <property type="match status" value="1"/>
</dbReference>
<dbReference type="GO" id="GO:0002949">
    <property type="term" value="P:tRNA threonylcarbamoyladenosine modification"/>
    <property type="evidence" value="ECO:0007669"/>
    <property type="project" value="InterPro"/>
</dbReference>
<dbReference type="PANTHER" id="PTHR11735:SF11">
    <property type="entry name" value="TRNA THREONYLCARBAMOYLADENOSINE BIOSYNTHESIS PROTEIN TSAB"/>
    <property type="match status" value="1"/>
</dbReference>
<comment type="subcellular location">
    <subcellularLocation>
        <location evidence="1">Cytoplasm</location>
    </subcellularLocation>
</comment>
<dbReference type="STRING" id="1400863.BN873_10108"/>
<comment type="similarity">
    <text evidence="2">Belongs to the KAE1 / TsaD family. TsaB subfamily.</text>
</comment>
<sequence>MKLLALDTSTDACTTALWVDGAVLERYELAPRRHAALVLPMIEALLAEAGLALSQIDAVAFGRGPGAFTGVRIAAGIAQGLAFAADLPAVPISTLAALALGGGRETGHRYLATALDARMGEVYWATYQVIGETAHLVGAERVCPPDLATAEADEWFGVGSGWSLYATLFSQHMAVSGWLAECWPRAGDIARLAADPNRRSEWVAAEAALPVYLRDQVVDKPSSLRR</sequence>
<gene>
    <name evidence="8" type="ORF">BN873_10108</name>
</gene>
<dbReference type="AlphaFoldDB" id="W6M0B1"/>
<evidence type="ECO:0000256" key="2">
    <source>
        <dbReference type="ARBA" id="ARBA00010493"/>
    </source>
</evidence>
<dbReference type="InterPro" id="IPR043129">
    <property type="entry name" value="ATPase_NBD"/>
</dbReference>
<evidence type="ECO:0000313" key="8">
    <source>
        <dbReference type="EMBL" id="CDI00852.1"/>
    </source>
</evidence>
<dbReference type="GO" id="GO:0005829">
    <property type="term" value="C:cytosol"/>
    <property type="evidence" value="ECO:0007669"/>
    <property type="project" value="TreeGrafter"/>
</dbReference>
<dbReference type="InterPro" id="IPR000905">
    <property type="entry name" value="Gcp-like_dom"/>
</dbReference>
<reference evidence="8" key="1">
    <citation type="submission" date="2013-07" db="EMBL/GenBank/DDBJ databases">
        <authorList>
            <person name="McIlroy S."/>
        </authorList>
    </citation>
    <scope>NUCLEOTIDE SEQUENCE [LARGE SCALE GENOMIC DNA]</scope>
    <source>
        <strain evidence="8">Run_A_D11</strain>
    </source>
</reference>
<proteinExistence type="inferred from homology"/>
<dbReference type="EMBL" id="CBTJ020000001">
    <property type="protein sequence ID" value="CDI00852.1"/>
    <property type="molecule type" value="Genomic_DNA"/>
</dbReference>
<organism evidence="8 9">
    <name type="scientific">Candidatus Competibacter denitrificans Run_A_D11</name>
    <dbReference type="NCBI Taxonomy" id="1400863"/>
    <lineage>
        <taxon>Bacteria</taxon>
        <taxon>Pseudomonadati</taxon>
        <taxon>Pseudomonadota</taxon>
        <taxon>Gammaproteobacteria</taxon>
        <taxon>Candidatus Competibacteraceae</taxon>
        <taxon>Candidatus Competibacter</taxon>
    </lineage>
</organism>
<accession>W6M0B1</accession>
<reference evidence="8" key="2">
    <citation type="submission" date="2014-03" db="EMBL/GenBank/DDBJ databases">
        <title>Candidatus Competibacter-lineage genomes retrieved from metagenomes reveal functional metabolic diversity.</title>
        <authorList>
            <person name="McIlroy S.J."/>
            <person name="Albertsen M."/>
            <person name="Andresen E.K."/>
            <person name="Saunders A.M."/>
            <person name="Kristiansen R."/>
            <person name="Stokholm-Bjerregaard M."/>
            <person name="Nielsen K.L."/>
            <person name="Nielsen P.H."/>
        </authorList>
    </citation>
    <scope>NUCLEOTIDE SEQUENCE</scope>
    <source>
        <strain evidence="8">Run_A_D11</strain>
    </source>
</reference>
<dbReference type="Pfam" id="PF00814">
    <property type="entry name" value="TsaD"/>
    <property type="match status" value="1"/>
</dbReference>
<dbReference type="GO" id="GO:0006508">
    <property type="term" value="P:proteolysis"/>
    <property type="evidence" value="ECO:0007669"/>
    <property type="project" value="UniProtKB-KW"/>
</dbReference>
<dbReference type="Proteomes" id="UP000035760">
    <property type="component" value="Unassembled WGS sequence"/>
</dbReference>
<evidence type="ECO:0000256" key="3">
    <source>
        <dbReference type="ARBA" id="ARBA00019012"/>
    </source>
</evidence>
<dbReference type="FunFam" id="3.30.420.40:FF:000097">
    <property type="entry name" value="tRNA threonylcarbamoyladenosine biosynthesis protein TsaB"/>
    <property type="match status" value="1"/>
</dbReference>
<keyword evidence="4" id="KW-0963">Cytoplasm</keyword>
<evidence type="ECO:0000313" key="9">
    <source>
        <dbReference type="Proteomes" id="UP000035760"/>
    </source>
</evidence>
<keyword evidence="5" id="KW-0819">tRNA processing</keyword>
<dbReference type="InterPro" id="IPR022496">
    <property type="entry name" value="T6A_TsaB"/>
</dbReference>
<feature type="domain" description="Gcp-like" evidence="7">
    <location>
        <begin position="28"/>
        <end position="145"/>
    </location>
</feature>
<evidence type="ECO:0000256" key="4">
    <source>
        <dbReference type="ARBA" id="ARBA00022490"/>
    </source>
</evidence>
<evidence type="ECO:0000256" key="1">
    <source>
        <dbReference type="ARBA" id="ARBA00004496"/>
    </source>
</evidence>
<evidence type="ECO:0000256" key="5">
    <source>
        <dbReference type="ARBA" id="ARBA00022694"/>
    </source>
</evidence>
<comment type="caution">
    <text evidence="8">The sequence shown here is derived from an EMBL/GenBank/DDBJ whole genome shotgun (WGS) entry which is preliminary data.</text>
</comment>
<dbReference type="RefSeq" id="WP_048669914.1">
    <property type="nucleotide sequence ID" value="NZ_CBTJ020000001.1"/>
</dbReference>
<dbReference type="Gene3D" id="3.30.420.40">
    <property type="match status" value="2"/>
</dbReference>
<evidence type="ECO:0000256" key="6">
    <source>
        <dbReference type="ARBA" id="ARBA00032446"/>
    </source>
</evidence>
<dbReference type="GO" id="GO:0008233">
    <property type="term" value="F:peptidase activity"/>
    <property type="evidence" value="ECO:0007669"/>
    <property type="project" value="UniProtKB-KW"/>
</dbReference>
<dbReference type="OrthoDB" id="9809995at2"/>
<dbReference type="SUPFAM" id="SSF53067">
    <property type="entry name" value="Actin-like ATPase domain"/>
    <property type="match status" value="2"/>
</dbReference>
<dbReference type="PANTHER" id="PTHR11735">
    <property type="entry name" value="TRNA N6-ADENOSINE THREONYLCARBAMOYLTRANSFERASE"/>
    <property type="match status" value="1"/>
</dbReference>